<accession>A0A413RZR5</accession>
<feature type="coiled-coil region" evidence="1">
    <location>
        <begin position="19"/>
        <end position="53"/>
    </location>
</feature>
<dbReference type="AlphaFoldDB" id="A0A413RZR5"/>
<evidence type="ECO:0000313" key="3">
    <source>
        <dbReference type="Proteomes" id="UP000284598"/>
    </source>
</evidence>
<evidence type="ECO:0008006" key="4">
    <source>
        <dbReference type="Google" id="ProtNLM"/>
    </source>
</evidence>
<proteinExistence type="predicted"/>
<comment type="caution">
    <text evidence="2">The sequence shown here is derived from an EMBL/GenBank/DDBJ whole genome shotgun (WGS) entry which is preliminary data.</text>
</comment>
<name>A0A413RZR5_9FIRM</name>
<gene>
    <name evidence="2" type="ORF">DW929_06880</name>
</gene>
<organism evidence="2 3">
    <name type="scientific">Eubacterium ventriosum</name>
    <dbReference type="NCBI Taxonomy" id="39496"/>
    <lineage>
        <taxon>Bacteria</taxon>
        <taxon>Bacillati</taxon>
        <taxon>Bacillota</taxon>
        <taxon>Clostridia</taxon>
        <taxon>Eubacteriales</taxon>
        <taxon>Eubacteriaceae</taxon>
        <taxon>Eubacterium</taxon>
    </lineage>
</organism>
<dbReference type="Proteomes" id="UP000284598">
    <property type="component" value="Unassembled WGS sequence"/>
</dbReference>
<evidence type="ECO:0000313" key="2">
    <source>
        <dbReference type="EMBL" id="RHA54405.1"/>
    </source>
</evidence>
<reference evidence="2 3" key="1">
    <citation type="submission" date="2018-08" db="EMBL/GenBank/DDBJ databases">
        <title>A genome reference for cultivated species of the human gut microbiota.</title>
        <authorList>
            <person name="Zou Y."/>
            <person name="Xue W."/>
            <person name="Luo G."/>
        </authorList>
    </citation>
    <scope>NUCLEOTIDE SEQUENCE [LARGE SCALE GENOMIC DNA]</scope>
    <source>
        <strain evidence="2 3">AM43-2</strain>
    </source>
</reference>
<keyword evidence="1" id="KW-0175">Coiled coil</keyword>
<protein>
    <recommendedName>
        <fullName evidence="4">DUF5082 domain-containing protein</fullName>
    </recommendedName>
</protein>
<dbReference type="EMBL" id="QSFO01000007">
    <property type="protein sequence ID" value="RHA54405.1"/>
    <property type="molecule type" value="Genomic_DNA"/>
</dbReference>
<sequence>MTPEQKKHEEEYFAAKKKYEMAYANKAKYSREKAEAETKRQQLINSINSKKSELKKVSQTYTDLTKTNGKDNEIESHIQKAAKHLSAAATQFKNIGKSSNGNQKDLEMVFSSKVAKSKKHISEAFSGIEKAKKNLSGRKTALNGEITKLNGELATVKTSITRYVTLIDEADTTMRTASVDMAYHKKHMTA</sequence>
<evidence type="ECO:0000256" key="1">
    <source>
        <dbReference type="SAM" id="Coils"/>
    </source>
</evidence>